<proteinExistence type="predicted"/>
<evidence type="ECO:0008006" key="7">
    <source>
        <dbReference type="Google" id="ProtNLM"/>
    </source>
</evidence>
<dbReference type="InterPro" id="IPR027805">
    <property type="entry name" value="Transposase_HTH_dom"/>
</dbReference>
<dbReference type="Pfam" id="PF13359">
    <property type="entry name" value="DDE_Tnp_4"/>
    <property type="match status" value="1"/>
</dbReference>
<evidence type="ECO:0000256" key="1">
    <source>
        <dbReference type="ARBA" id="ARBA00001968"/>
    </source>
</evidence>
<dbReference type="EMBL" id="JAGIOH010000001">
    <property type="protein sequence ID" value="MBP2400772.1"/>
    <property type="molecule type" value="Genomic_DNA"/>
</dbReference>
<gene>
    <name evidence="5" type="ORF">JO379_000241</name>
</gene>
<evidence type="ECO:0000256" key="2">
    <source>
        <dbReference type="ARBA" id="ARBA00022723"/>
    </source>
</evidence>
<dbReference type="Pfam" id="PF13613">
    <property type="entry name" value="HTH_Tnp_4"/>
    <property type="match status" value="1"/>
</dbReference>
<comment type="caution">
    <text evidence="5">The sequence shown here is derived from an EMBL/GenBank/DDBJ whole genome shotgun (WGS) entry which is preliminary data.</text>
</comment>
<evidence type="ECO:0000313" key="6">
    <source>
        <dbReference type="Proteomes" id="UP001519291"/>
    </source>
</evidence>
<evidence type="ECO:0000259" key="4">
    <source>
        <dbReference type="Pfam" id="PF13613"/>
    </source>
</evidence>
<name>A0ABS4XW88_9ACTN</name>
<keyword evidence="2" id="KW-0479">Metal-binding</keyword>
<evidence type="ECO:0000313" key="5">
    <source>
        <dbReference type="EMBL" id="MBP2400772.1"/>
    </source>
</evidence>
<dbReference type="InterPro" id="IPR027806">
    <property type="entry name" value="HARBI1_dom"/>
</dbReference>
<feature type="domain" description="Transposase Helix-turn-helix" evidence="4">
    <location>
        <begin position="63"/>
        <end position="111"/>
    </location>
</feature>
<feature type="domain" description="DDE Tnp4" evidence="3">
    <location>
        <begin position="131"/>
        <end position="275"/>
    </location>
</feature>
<accession>A0ABS4XW88</accession>
<organism evidence="5 6">
    <name type="scientific">Streptomyces syringium</name>
    <dbReference type="NCBI Taxonomy" id="76729"/>
    <lineage>
        <taxon>Bacteria</taxon>
        <taxon>Bacillati</taxon>
        <taxon>Actinomycetota</taxon>
        <taxon>Actinomycetes</taxon>
        <taxon>Kitasatosporales</taxon>
        <taxon>Streptomycetaceae</taxon>
        <taxon>Streptomyces</taxon>
    </lineage>
</organism>
<dbReference type="Proteomes" id="UP001519291">
    <property type="component" value="Unassembled WGS sequence"/>
</dbReference>
<protein>
    <recommendedName>
        <fullName evidence="7">Helix-turn-helix of DDE superfamily endonuclease</fullName>
    </recommendedName>
</protein>
<comment type="cofactor">
    <cofactor evidence="1">
        <name>a divalent metal cation</name>
        <dbReference type="ChEBI" id="CHEBI:60240"/>
    </cofactor>
</comment>
<reference evidence="5 6" key="1">
    <citation type="submission" date="2021-03" db="EMBL/GenBank/DDBJ databases">
        <title>Sequencing the genomes of 1000 actinobacteria strains.</title>
        <authorList>
            <person name="Klenk H.-P."/>
        </authorList>
    </citation>
    <scope>NUCLEOTIDE SEQUENCE [LARGE SCALE GENOMIC DNA]</scope>
    <source>
        <strain evidence="5 6">DSM 41480</strain>
    </source>
</reference>
<evidence type="ECO:0000259" key="3">
    <source>
        <dbReference type="Pfam" id="PF13359"/>
    </source>
</evidence>
<sequence length="282" mass="31349">MQVSEGVWHGEAPVVGVVIPLITPMPGASLVPCPAMLDVPHELIEHVAWLLHARRTEIDSPWCRLGCFKQALLALAHLWKNETFAQLGAGFGVSEATAWRYVDETLEVLAAWAPGLREAPVGLGEGDFVIVDGTLIPADRIKADQPYYSQKHKKHGMNVQVITRPDGTPLWFCRALPGRTHGLTAARAHGIVQACLTRQILILADRAYQGAGATVRTPYHHRIQPPHYQRFNRVHARLRTPGERAFARLKSCRVLRRTRCPTNRVGRIVTAVHTLLTCSYPE</sequence>
<keyword evidence="6" id="KW-1185">Reference proteome</keyword>